<dbReference type="SUPFAM" id="SSF55874">
    <property type="entry name" value="ATPase domain of HSP90 chaperone/DNA topoisomerase II/histidine kinase"/>
    <property type="match status" value="1"/>
</dbReference>
<dbReference type="PROSITE" id="PS50110">
    <property type="entry name" value="RESPONSE_REGULATORY"/>
    <property type="match status" value="1"/>
</dbReference>
<evidence type="ECO:0000256" key="4">
    <source>
        <dbReference type="ARBA" id="ARBA00022679"/>
    </source>
</evidence>
<dbReference type="PANTHER" id="PTHR43047">
    <property type="entry name" value="TWO-COMPONENT HISTIDINE PROTEIN KINASE"/>
    <property type="match status" value="1"/>
</dbReference>
<dbReference type="Gene3D" id="1.20.120.160">
    <property type="entry name" value="HPT domain"/>
    <property type="match status" value="1"/>
</dbReference>
<feature type="domain" description="Histidine kinase" evidence="8">
    <location>
        <begin position="346"/>
        <end position="567"/>
    </location>
</feature>
<evidence type="ECO:0000256" key="5">
    <source>
        <dbReference type="ARBA" id="ARBA00022777"/>
    </source>
</evidence>
<dbReference type="GO" id="GO:0009927">
    <property type="term" value="F:histidine phosphotransfer kinase activity"/>
    <property type="evidence" value="ECO:0007669"/>
    <property type="project" value="TreeGrafter"/>
</dbReference>
<accession>A0A1M6NEJ3</accession>
<dbReference type="InterPro" id="IPR036641">
    <property type="entry name" value="HPT_dom_sf"/>
</dbReference>
<dbReference type="EMBL" id="FQZE01000042">
    <property type="protein sequence ID" value="SHJ94049.1"/>
    <property type="molecule type" value="Genomic_DNA"/>
</dbReference>
<proteinExistence type="predicted"/>
<evidence type="ECO:0000313" key="10">
    <source>
        <dbReference type="EMBL" id="SHJ94049.1"/>
    </source>
</evidence>
<dbReference type="InterPro" id="IPR004358">
    <property type="entry name" value="Sig_transdc_His_kin-like_C"/>
</dbReference>
<keyword evidence="11" id="KW-1185">Reference proteome</keyword>
<keyword evidence="3 6" id="KW-0597">Phosphoprotein</keyword>
<keyword evidence="7" id="KW-0812">Transmembrane</keyword>
<dbReference type="CDD" id="cd17546">
    <property type="entry name" value="REC_hyHK_CKI1_RcsC-like"/>
    <property type="match status" value="1"/>
</dbReference>
<dbReference type="InterPro" id="IPR036890">
    <property type="entry name" value="HATPase_C_sf"/>
</dbReference>
<dbReference type="InterPro" id="IPR005467">
    <property type="entry name" value="His_kinase_dom"/>
</dbReference>
<dbReference type="Pfam" id="PF00072">
    <property type="entry name" value="Response_reg"/>
    <property type="match status" value="1"/>
</dbReference>
<evidence type="ECO:0000256" key="6">
    <source>
        <dbReference type="PROSITE-ProRule" id="PRU00169"/>
    </source>
</evidence>
<keyword evidence="7" id="KW-0472">Membrane</keyword>
<organism evidence="10 11">
    <name type="scientific">Tangfeifania diversioriginum</name>
    <dbReference type="NCBI Taxonomy" id="1168035"/>
    <lineage>
        <taxon>Bacteria</taxon>
        <taxon>Pseudomonadati</taxon>
        <taxon>Bacteroidota</taxon>
        <taxon>Bacteroidia</taxon>
        <taxon>Marinilabiliales</taxon>
        <taxon>Prolixibacteraceae</taxon>
        <taxon>Tangfeifania</taxon>
    </lineage>
</organism>
<dbReference type="Pfam" id="PF05227">
    <property type="entry name" value="CHASE3"/>
    <property type="match status" value="1"/>
</dbReference>
<dbReference type="FunFam" id="3.30.565.10:FF:000010">
    <property type="entry name" value="Sensor histidine kinase RcsC"/>
    <property type="match status" value="1"/>
</dbReference>
<dbReference type="RefSeq" id="WP_073173418.1">
    <property type="nucleotide sequence ID" value="NZ_FQZE01000042.1"/>
</dbReference>
<dbReference type="SMART" id="SM00387">
    <property type="entry name" value="HATPase_c"/>
    <property type="match status" value="1"/>
</dbReference>
<keyword evidence="4" id="KW-0808">Transferase</keyword>
<dbReference type="STRING" id="1168035.SAMN05444280_1423"/>
<feature type="transmembrane region" description="Helical" evidence="7">
    <location>
        <begin position="12"/>
        <end position="31"/>
    </location>
</feature>
<dbReference type="GO" id="GO:0005886">
    <property type="term" value="C:plasma membrane"/>
    <property type="evidence" value="ECO:0007669"/>
    <property type="project" value="TreeGrafter"/>
</dbReference>
<dbReference type="InterPro" id="IPR011006">
    <property type="entry name" value="CheY-like_superfamily"/>
</dbReference>
<evidence type="ECO:0000256" key="3">
    <source>
        <dbReference type="ARBA" id="ARBA00022553"/>
    </source>
</evidence>
<gene>
    <name evidence="10" type="ORF">SAMN05444280_1423</name>
</gene>
<keyword evidence="7" id="KW-1133">Transmembrane helix</keyword>
<feature type="transmembrane region" description="Helical" evidence="7">
    <location>
        <begin position="294"/>
        <end position="313"/>
    </location>
</feature>
<dbReference type="Pfam" id="PF00512">
    <property type="entry name" value="HisKA"/>
    <property type="match status" value="1"/>
</dbReference>
<dbReference type="Gene3D" id="1.10.287.130">
    <property type="match status" value="1"/>
</dbReference>
<evidence type="ECO:0000256" key="7">
    <source>
        <dbReference type="SAM" id="Phobius"/>
    </source>
</evidence>
<dbReference type="SUPFAM" id="SSF47384">
    <property type="entry name" value="Homodimeric domain of signal transducing histidine kinase"/>
    <property type="match status" value="1"/>
</dbReference>
<dbReference type="InterPro" id="IPR036097">
    <property type="entry name" value="HisK_dim/P_sf"/>
</dbReference>
<name>A0A1M6NEJ3_9BACT</name>
<dbReference type="InterPro" id="IPR003594">
    <property type="entry name" value="HATPase_dom"/>
</dbReference>
<evidence type="ECO:0000313" key="11">
    <source>
        <dbReference type="Proteomes" id="UP000184050"/>
    </source>
</evidence>
<evidence type="ECO:0000256" key="2">
    <source>
        <dbReference type="ARBA" id="ARBA00012438"/>
    </source>
</evidence>
<dbReference type="CDD" id="cd00082">
    <property type="entry name" value="HisKA"/>
    <property type="match status" value="1"/>
</dbReference>
<evidence type="ECO:0000259" key="9">
    <source>
        <dbReference type="PROSITE" id="PS50110"/>
    </source>
</evidence>
<dbReference type="SUPFAM" id="SSF47226">
    <property type="entry name" value="Histidine-containing phosphotransfer domain, HPT domain"/>
    <property type="match status" value="1"/>
</dbReference>
<dbReference type="SUPFAM" id="SSF52172">
    <property type="entry name" value="CheY-like"/>
    <property type="match status" value="1"/>
</dbReference>
<sequence length="847" mass="96146">MAKNWKSVKINILSGYIALVLIGSVTVWIIYSETIKLSDNQVDINPVTEKILSVNSILTNLYEAEGLERSYLLTGNRQHFRKYNLLMDSISYQVESFGKNATNPLQKNHTDSIQVLLTKKRQNLEEIISTKNAGSSERLYERAMVRLAANKDSINQLLNIYKNITKSKDSIVVKQTRKNFFDRLVNVFLPQENADSTLKVVFNESMQIDSIIDVFNPADSVAQLLTTVVEEIKEESKVFEKQLLKKEQDILENDRTITIQIRQMLARLENEELLNSIMKVERQQSHIQSITTKVVLLGAIALIIVIVFLILILKDITKSQHYRKNLEQEKAYSEALLKSKEQFMMSITHDLKSPLSSIMGFSRLISNENFTGRQKDYLKNIEQSAKYILRLINDLLDFARLESGNLKVDKIRFNLIGTLEEVISGFHPLAQSKNLLLEFDIKNLPNTDYLSDPIRIKQVLYNLISNALKFTEKGKVSINCSVTATKGQTDFIKIEVSDTGIGITPENTEHIFEEFSRGSLTGTSKYEGTGLGLAISKRIVELLDGQIQVQSNYKKGSCFTLILPLLKQPAKFTKEKQTAGNGIPATVSRNFPIENEQILLVDDAPVLLEMTAEVLKKEGFQVKAFTSHKQAIEALSNEKFNLLITDIQMPMMNGFQLLNFYRQNNKNGHAIAITGQLNNIQKYKDAGFNAVIQKPFVPDEFLNKVIHVLNGKKNDYTEKRNKHTSRSNNYSIKGIAAFAHGDSETIQKILASFIQSTSQNLQLFNQYLQNGDLNALSELAHKMLPMFRQLDAEAVIAPLSILEKNNFRESDLPYWTRTAQTAKINIEKLVEKLKEEHQIPQSGKLIL</sequence>
<feature type="modified residue" description="4-aspartylphosphate" evidence="6">
    <location>
        <position position="646"/>
    </location>
</feature>
<dbReference type="GO" id="GO:0000155">
    <property type="term" value="F:phosphorelay sensor kinase activity"/>
    <property type="evidence" value="ECO:0007669"/>
    <property type="project" value="InterPro"/>
</dbReference>
<keyword evidence="5" id="KW-0418">Kinase</keyword>
<dbReference type="PROSITE" id="PS50109">
    <property type="entry name" value="HIS_KIN"/>
    <property type="match status" value="1"/>
</dbReference>
<dbReference type="PRINTS" id="PR00344">
    <property type="entry name" value="BCTRLSENSOR"/>
</dbReference>
<dbReference type="Gene3D" id="3.30.565.10">
    <property type="entry name" value="Histidine kinase-like ATPase, C-terminal domain"/>
    <property type="match status" value="1"/>
</dbReference>
<protein>
    <recommendedName>
        <fullName evidence="2">histidine kinase</fullName>
        <ecNumber evidence="2">2.7.13.3</ecNumber>
    </recommendedName>
</protein>
<evidence type="ECO:0000259" key="8">
    <source>
        <dbReference type="PROSITE" id="PS50109"/>
    </source>
</evidence>
<dbReference type="Proteomes" id="UP000184050">
    <property type="component" value="Unassembled WGS sequence"/>
</dbReference>
<dbReference type="InterPro" id="IPR007891">
    <property type="entry name" value="CHASE3"/>
</dbReference>
<dbReference type="PANTHER" id="PTHR43047:SF72">
    <property type="entry name" value="OSMOSENSING HISTIDINE PROTEIN KINASE SLN1"/>
    <property type="match status" value="1"/>
</dbReference>
<dbReference type="Gene3D" id="3.40.50.2300">
    <property type="match status" value="1"/>
</dbReference>
<dbReference type="SMART" id="SM00388">
    <property type="entry name" value="HisKA"/>
    <property type="match status" value="1"/>
</dbReference>
<feature type="domain" description="Response regulatory" evidence="9">
    <location>
        <begin position="597"/>
        <end position="709"/>
    </location>
</feature>
<dbReference type="AlphaFoldDB" id="A0A1M6NEJ3"/>
<dbReference type="InterPro" id="IPR003661">
    <property type="entry name" value="HisK_dim/P_dom"/>
</dbReference>
<dbReference type="Pfam" id="PF02518">
    <property type="entry name" value="HATPase_c"/>
    <property type="match status" value="1"/>
</dbReference>
<dbReference type="EC" id="2.7.13.3" evidence="2"/>
<reference evidence="10 11" key="1">
    <citation type="submission" date="2016-11" db="EMBL/GenBank/DDBJ databases">
        <authorList>
            <person name="Jaros S."/>
            <person name="Januszkiewicz K."/>
            <person name="Wedrychowicz H."/>
        </authorList>
    </citation>
    <scope>NUCLEOTIDE SEQUENCE [LARGE SCALE GENOMIC DNA]</scope>
    <source>
        <strain evidence="10 11">DSM 27063</strain>
    </source>
</reference>
<dbReference type="OrthoDB" id="1046984at2"/>
<comment type="catalytic activity">
    <reaction evidence="1">
        <text>ATP + protein L-histidine = ADP + protein N-phospho-L-histidine.</text>
        <dbReference type="EC" id="2.7.13.3"/>
    </reaction>
</comment>
<evidence type="ECO:0000256" key="1">
    <source>
        <dbReference type="ARBA" id="ARBA00000085"/>
    </source>
</evidence>
<dbReference type="CDD" id="cd16922">
    <property type="entry name" value="HATPase_EvgS-ArcB-TorS-like"/>
    <property type="match status" value="1"/>
</dbReference>
<dbReference type="SMART" id="SM00448">
    <property type="entry name" value="REC"/>
    <property type="match status" value="1"/>
</dbReference>
<dbReference type="InterPro" id="IPR001789">
    <property type="entry name" value="Sig_transdc_resp-reg_receiver"/>
</dbReference>